<dbReference type="Proteomes" id="UP001597387">
    <property type="component" value="Unassembled WGS sequence"/>
</dbReference>
<evidence type="ECO:0000259" key="2">
    <source>
        <dbReference type="Pfam" id="PF08327"/>
    </source>
</evidence>
<comment type="similarity">
    <text evidence="1">Belongs to the AHA1 family.</text>
</comment>
<dbReference type="Gene3D" id="3.30.530.20">
    <property type="match status" value="1"/>
</dbReference>
<gene>
    <name evidence="3" type="ORF">ACFSJU_13840</name>
</gene>
<feature type="domain" description="Activator of Hsp90 ATPase homologue 1/2-like C-terminal" evidence="2">
    <location>
        <begin position="11"/>
        <end position="117"/>
    </location>
</feature>
<keyword evidence="4" id="KW-1185">Reference proteome</keyword>
<dbReference type="InterPro" id="IPR013538">
    <property type="entry name" value="ASHA1/2-like_C"/>
</dbReference>
<comment type="caution">
    <text evidence="3">The sequence shown here is derived from an EMBL/GenBank/DDBJ whole genome shotgun (WGS) entry which is preliminary data.</text>
</comment>
<organism evidence="3 4">
    <name type="scientific">Paradesertivirga mongoliensis</name>
    <dbReference type="NCBI Taxonomy" id="2100740"/>
    <lineage>
        <taxon>Bacteria</taxon>
        <taxon>Pseudomonadati</taxon>
        <taxon>Bacteroidota</taxon>
        <taxon>Sphingobacteriia</taxon>
        <taxon>Sphingobacteriales</taxon>
        <taxon>Sphingobacteriaceae</taxon>
        <taxon>Paradesertivirga</taxon>
    </lineage>
</organism>
<dbReference type="InterPro" id="IPR023393">
    <property type="entry name" value="START-like_dom_sf"/>
</dbReference>
<dbReference type="EMBL" id="JBHUHZ010000002">
    <property type="protein sequence ID" value="MFD2163485.1"/>
    <property type="molecule type" value="Genomic_DNA"/>
</dbReference>
<dbReference type="SUPFAM" id="SSF55961">
    <property type="entry name" value="Bet v1-like"/>
    <property type="match status" value="1"/>
</dbReference>
<evidence type="ECO:0000313" key="4">
    <source>
        <dbReference type="Proteomes" id="UP001597387"/>
    </source>
</evidence>
<evidence type="ECO:0000256" key="1">
    <source>
        <dbReference type="ARBA" id="ARBA00006817"/>
    </source>
</evidence>
<name>A0ABW4ZMZ8_9SPHI</name>
<evidence type="ECO:0000313" key="3">
    <source>
        <dbReference type="EMBL" id="MFD2163485.1"/>
    </source>
</evidence>
<accession>A0ABW4ZMZ8</accession>
<dbReference type="Pfam" id="PF08327">
    <property type="entry name" value="AHSA1"/>
    <property type="match status" value="1"/>
</dbReference>
<reference evidence="4" key="1">
    <citation type="journal article" date="2019" name="Int. J. Syst. Evol. Microbiol.">
        <title>The Global Catalogue of Microorganisms (GCM) 10K type strain sequencing project: providing services to taxonomists for standard genome sequencing and annotation.</title>
        <authorList>
            <consortium name="The Broad Institute Genomics Platform"/>
            <consortium name="The Broad Institute Genome Sequencing Center for Infectious Disease"/>
            <person name="Wu L."/>
            <person name="Ma J."/>
        </authorList>
    </citation>
    <scope>NUCLEOTIDE SEQUENCE [LARGE SCALE GENOMIC DNA]</scope>
    <source>
        <strain evidence="4">KCTC 42217</strain>
    </source>
</reference>
<dbReference type="RefSeq" id="WP_255900796.1">
    <property type="nucleotide sequence ID" value="NZ_JAFMZO010000002.1"/>
</dbReference>
<sequence length="151" mass="17087">MEKQTFNIVIDASPEQVWDVLFGESTYPQWTSVFAEGSTVETDWQEGTKTLFLDGKGNGMVSVIDRNIPNQFLSIRHIGEIKNGVEDLNSESVQSWAGALENYTLKNLDGKTELLIEIDVTEDFKDYFLDTWPKALSRVKELSEKQAHPVS</sequence>
<proteinExistence type="inferred from homology"/>
<protein>
    <submittedName>
        <fullName evidence="3">SRPBCC domain-containing protein</fullName>
    </submittedName>
</protein>